<evidence type="ECO:0000313" key="2">
    <source>
        <dbReference type="EMBL" id="GLK84938.1"/>
    </source>
</evidence>
<dbReference type="Proteomes" id="UP001143330">
    <property type="component" value="Unassembled WGS sequence"/>
</dbReference>
<dbReference type="AlphaFoldDB" id="A0A9W6K0Y1"/>
<keyword evidence="1" id="KW-1133">Transmembrane helix</keyword>
<evidence type="ECO:0000313" key="3">
    <source>
        <dbReference type="Proteomes" id="UP001143330"/>
    </source>
</evidence>
<feature type="transmembrane region" description="Helical" evidence="1">
    <location>
        <begin position="7"/>
        <end position="29"/>
    </location>
</feature>
<proteinExistence type="predicted"/>
<feature type="transmembrane region" description="Helical" evidence="1">
    <location>
        <begin position="69"/>
        <end position="90"/>
    </location>
</feature>
<reference evidence="2" key="1">
    <citation type="journal article" date="2014" name="Int. J. Syst. Evol. Microbiol.">
        <title>Complete genome sequence of Corynebacterium casei LMG S-19264T (=DSM 44701T), isolated from a smear-ripened cheese.</title>
        <authorList>
            <consortium name="US DOE Joint Genome Institute (JGI-PGF)"/>
            <person name="Walter F."/>
            <person name="Albersmeier A."/>
            <person name="Kalinowski J."/>
            <person name="Ruckert C."/>
        </authorList>
    </citation>
    <scope>NUCLEOTIDE SEQUENCE</scope>
    <source>
        <strain evidence="2">VKM B-2789</strain>
    </source>
</reference>
<keyword evidence="1" id="KW-0472">Membrane</keyword>
<feature type="transmembrane region" description="Helical" evidence="1">
    <location>
        <begin position="35"/>
        <end position="57"/>
    </location>
</feature>
<gene>
    <name evidence="2" type="ORF">GCM10017653_30080</name>
</gene>
<evidence type="ECO:0000256" key="1">
    <source>
        <dbReference type="SAM" id="Phobius"/>
    </source>
</evidence>
<reference evidence="2" key="2">
    <citation type="submission" date="2023-01" db="EMBL/GenBank/DDBJ databases">
        <authorList>
            <person name="Sun Q."/>
            <person name="Evtushenko L."/>
        </authorList>
    </citation>
    <scope>NUCLEOTIDE SEQUENCE</scope>
    <source>
        <strain evidence="2">VKM B-2789</strain>
    </source>
</reference>
<keyword evidence="3" id="KW-1185">Reference proteome</keyword>
<protein>
    <recommendedName>
        <fullName evidence="4">LysE type translocator</fullName>
    </recommendedName>
</protein>
<keyword evidence="1" id="KW-0812">Transmembrane</keyword>
<evidence type="ECO:0008006" key="4">
    <source>
        <dbReference type="Google" id="ProtNLM"/>
    </source>
</evidence>
<name>A0A9W6K0Y1_9HYPH</name>
<dbReference type="EMBL" id="BSFM01000014">
    <property type="protein sequence ID" value="GLK84938.1"/>
    <property type="molecule type" value="Genomic_DNA"/>
</dbReference>
<sequence length="91" mass="9441">MVTPSRVFLTTLLNPKAILFALGVVPFGAERVWPYRAGFAGLRALVALGWIGFGALAGRAAAATGRGHTIPRIAAVVAGFAAQLLTSPLLR</sequence>
<organism evidence="2 3">
    <name type="scientific">Ancylobacter defluvii</name>
    <dbReference type="NCBI Taxonomy" id="1282440"/>
    <lineage>
        <taxon>Bacteria</taxon>
        <taxon>Pseudomonadati</taxon>
        <taxon>Pseudomonadota</taxon>
        <taxon>Alphaproteobacteria</taxon>
        <taxon>Hyphomicrobiales</taxon>
        <taxon>Xanthobacteraceae</taxon>
        <taxon>Ancylobacter</taxon>
    </lineage>
</organism>
<comment type="caution">
    <text evidence="2">The sequence shown here is derived from an EMBL/GenBank/DDBJ whole genome shotgun (WGS) entry which is preliminary data.</text>
</comment>
<accession>A0A9W6K0Y1</accession>